<dbReference type="EMBL" id="CP000774">
    <property type="protein sequence ID" value="ABS65164.1"/>
    <property type="molecule type" value="Genomic_DNA"/>
</dbReference>
<keyword evidence="2 5" id="KW-0812">Transmembrane</keyword>
<dbReference type="RefSeq" id="WP_012112424.1">
    <property type="nucleotide sequence ID" value="NC_009719.1"/>
</dbReference>
<proteinExistence type="predicted"/>
<evidence type="ECO:0000256" key="2">
    <source>
        <dbReference type="ARBA" id="ARBA00022692"/>
    </source>
</evidence>
<evidence type="ECO:0008006" key="8">
    <source>
        <dbReference type="Google" id="ProtNLM"/>
    </source>
</evidence>
<evidence type="ECO:0000313" key="6">
    <source>
        <dbReference type="EMBL" id="ABS65164.1"/>
    </source>
</evidence>
<dbReference type="HOGENOM" id="CLU_081565_0_1_5"/>
<reference evidence="6 7" key="1">
    <citation type="journal article" date="2011" name="Stand. Genomic Sci.">
        <title>Complete genome sequence of Parvibaculum lavamentivorans type strain (DS-1(T)).</title>
        <authorList>
            <person name="Schleheck D."/>
            <person name="Weiss M."/>
            <person name="Pitluck S."/>
            <person name="Bruce D."/>
            <person name="Land M.L."/>
            <person name="Han S."/>
            <person name="Saunders E."/>
            <person name="Tapia R."/>
            <person name="Detter C."/>
            <person name="Brettin T."/>
            <person name="Han J."/>
            <person name="Woyke T."/>
            <person name="Goodwin L."/>
            <person name="Pennacchio L."/>
            <person name="Nolan M."/>
            <person name="Cook A.M."/>
            <person name="Kjelleberg S."/>
            <person name="Thomas T."/>
        </authorList>
    </citation>
    <scope>NUCLEOTIDE SEQUENCE [LARGE SCALE GENOMIC DNA]</scope>
    <source>
        <strain evidence="7">DS-1 / DSM 13023 / NCIMB 13966</strain>
    </source>
</reference>
<evidence type="ECO:0000256" key="1">
    <source>
        <dbReference type="ARBA" id="ARBA00004141"/>
    </source>
</evidence>
<dbReference type="KEGG" id="pla:Plav_3566"/>
<feature type="transmembrane region" description="Helical" evidence="5">
    <location>
        <begin position="138"/>
        <end position="157"/>
    </location>
</feature>
<dbReference type="Pfam" id="PF07264">
    <property type="entry name" value="EI24"/>
    <property type="match status" value="1"/>
</dbReference>
<accession>A7HZ31</accession>
<comment type="subcellular location">
    <subcellularLocation>
        <location evidence="1">Membrane</location>
        <topology evidence="1">Multi-pass membrane protein</topology>
    </subcellularLocation>
</comment>
<gene>
    <name evidence="6" type="ordered locus">Plav_3566</name>
</gene>
<dbReference type="Proteomes" id="UP000006377">
    <property type="component" value="Chromosome"/>
</dbReference>
<dbReference type="InterPro" id="IPR059112">
    <property type="entry name" value="CysZ/EI24"/>
</dbReference>
<dbReference type="OrthoDB" id="5421146at2"/>
<protein>
    <recommendedName>
        <fullName evidence="8">CysZ-like protein</fullName>
    </recommendedName>
</protein>
<feature type="transmembrane region" description="Helical" evidence="5">
    <location>
        <begin position="112"/>
        <end position="132"/>
    </location>
</feature>
<evidence type="ECO:0000256" key="5">
    <source>
        <dbReference type="SAM" id="Phobius"/>
    </source>
</evidence>
<dbReference type="NCBIfam" id="NF009407">
    <property type="entry name" value="PRK12768.1"/>
    <property type="match status" value="1"/>
</dbReference>
<feature type="transmembrane region" description="Helical" evidence="5">
    <location>
        <begin position="185"/>
        <end position="209"/>
    </location>
</feature>
<evidence type="ECO:0000256" key="3">
    <source>
        <dbReference type="ARBA" id="ARBA00022989"/>
    </source>
</evidence>
<feature type="transmembrane region" description="Helical" evidence="5">
    <location>
        <begin position="21"/>
        <end position="44"/>
    </location>
</feature>
<name>A7HZ31_PARL1</name>
<dbReference type="STRING" id="402881.Plav_3566"/>
<feature type="transmembrane region" description="Helical" evidence="5">
    <location>
        <begin position="64"/>
        <end position="91"/>
    </location>
</feature>
<keyword evidence="3 5" id="KW-1133">Transmembrane helix</keyword>
<organism evidence="6 7">
    <name type="scientific">Parvibaculum lavamentivorans (strain DS-1 / DSM 13023 / NCIMB 13966)</name>
    <dbReference type="NCBI Taxonomy" id="402881"/>
    <lineage>
        <taxon>Bacteria</taxon>
        <taxon>Pseudomonadati</taxon>
        <taxon>Pseudomonadota</taxon>
        <taxon>Alphaproteobacteria</taxon>
        <taxon>Hyphomicrobiales</taxon>
        <taxon>Parvibaculaceae</taxon>
        <taxon>Parvibaculum</taxon>
    </lineage>
</organism>
<dbReference type="eggNOG" id="COG2981">
    <property type="taxonomic scope" value="Bacteria"/>
</dbReference>
<evidence type="ECO:0000256" key="4">
    <source>
        <dbReference type="ARBA" id="ARBA00023136"/>
    </source>
</evidence>
<keyword evidence="4 5" id="KW-0472">Membrane</keyword>
<keyword evidence="7" id="KW-1185">Reference proteome</keyword>
<evidence type="ECO:0000313" key="7">
    <source>
        <dbReference type="Proteomes" id="UP000006377"/>
    </source>
</evidence>
<dbReference type="AlphaFoldDB" id="A7HZ31"/>
<sequence length="226" mass="25122">MLSDAIRALRETFSPPFRQTMWLSLGLTVFILVLFGAGLQWALTAIPEFGPDLAGGWVDTILQFIARFLAVIVLIPLVHPVVTLVAGFFLETIAARVEAEDYPADPPGNDQPFLQSLVVALRFTLVLIVVNLLALPLYLLPFVNVALFWVINGYLIGREYFELVALRHVSTTEAELLRKRYRARIFLAGVVIALFTTVPVLNLFAPLFATALMVHTYKRLAAGSRI</sequence>